<dbReference type="STRING" id="106549.A0A540L059"/>
<evidence type="ECO:0000313" key="2">
    <source>
        <dbReference type="Proteomes" id="UP000315295"/>
    </source>
</evidence>
<organism evidence="1 2">
    <name type="scientific">Malus baccata</name>
    <name type="common">Siberian crab apple</name>
    <name type="synonym">Pyrus baccata</name>
    <dbReference type="NCBI Taxonomy" id="106549"/>
    <lineage>
        <taxon>Eukaryota</taxon>
        <taxon>Viridiplantae</taxon>
        <taxon>Streptophyta</taxon>
        <taxon>Embryophyta</taxon>
        <taxon>Tracheophyta</taxon>
        <taxon>Spermatophyta</taxon>
        <taxon>Magnoliopsida</taxon>
        <taxon>eudicotyledons</taxon>
        <taxon>Gunneridae</taxon>
        <taxon>Pentapetalae</taxon>
        <taxon>rosids</taxon>
        <taxon>fabids</taxon>
        <taxon>Rosales</taxon>
        <taxon>Rosaceae</taxon>
        <taxon>Amygdaloideae</taxon>
        <taxon>Maleae</taxon>
        <taxon>Malus</taxon>
    </lineage>
</organism>
<evidence type="ECO:0000313" key="1">
    <source>
        <dbReference type="EMBL" id="TQD79866.1"/>
    </source>
</evidence>
<dbReference type="Proteomes" id="UP000315295">
    <property type="component" value="Unassembled WGS sequence"/>
</dbReference>
<dbReference type="AlphaFoldDB" id="A0A540L059"/>
<accession>A0A540L059</accession>
<gene>
    <name evidence="1" type="ORF">C1H46_034580</name>
</gene>
<name>A0A540L059_MALBA</name>
<reference evidence="1 2" key="1">
    <citation type="journal article" date="2019" name="G3 (Bethesda)">
        <title>Sequencing of a Wild Apple (Malus baccata) Genome Unravels the Differences Between Cultivated and Wild Apple Species Regarding Disease Resistance and Cold Tolerance.</title>
        <authorList>
            <person name="Chen X."/>
        </authorList>
    </citation>
    <scope>NUCLEOTIDE SEQUENCE [LARGE SCALE GENOMIC DNA]</scope>
    <source>
        <strain evidence="2">cv. Shandingzi</strain>
        <tissue evidence="1">Leaves</tissue>
    </source>
</reference>
<keyword evidence="2" id="KW-1185">Reference proteome</keyword>
<dbReference type="EMBL" id="VIEB01000836">
    <property type="protein sequence ID" value="TQD79866.1"/>
    <property type="molecule type" value="Genomic_DNA"/>
</dbReference>
<proteinExistence type="predicted"/>
<protein>
    <submittedName>
        <fullName evidence="1">Uncharacterized protein</fullName>
    </submittedName>
</protein>
<comment type="caution">
    <text evidence="1">The sequence shown here is derived from an EMBL/GenBank/DDBJ whole genome shotgun (WGS) entry which is preliminary data.</text>
</comment>
<sequence>MQACGGAAGMGSLQQPTWTKGTIFPNKGLTGSGFSHQLKLNCVKPVRSSSHIDGSLVAGRPSSSVSVPIPELGGNGSSFVDNGLSEADPEVHAIIDVEKQRQFKSLELIA</sequence>